<evidence type="ECO:0000313" key="4">
    <source>
        <dbReference type="Proteomes" id="UP001430848"/>
    </source>
</evidence>
<dbReference type="PANTHER" id="PTHR47031">
    <property type="entry name" value="SAP DNA-BINDING DOMAIN-CONTAINING PROTEIN"/>
    <property type="match status" value="1"/>
</dbReference>
<dbReference type="Proteomes" id="UP001430848">
    <property type="component" value="Unassembled WGS sequence"/>
</dbReference>
<feature type="region of interest" description="Disordered" evidence="1">
    <location>
        <begin position="453"/>
        <end position="512"/>
    </location>
</feature>
<dbReference type="SUPFAM" id="SSF54928">
    <property type="entry name" value="RNA-binding domain, RBD"/>
    <property type="match status" value="1"/>
</dbReference>
<feature type="region of interest" description="Disordered" evidence="1">
    <location>
        <begin position="39"/>
        <end position="325"/>
    </location>
</feature>
<gene>
    <name evidence="3" type="ORF">SLS63_000040</name>
</gene>
<feature type="domain" description="SAP" evidence="2">
    <location>
        <begin position="6"/>
        <end position="40"/>
    </location>
</feature>
<evidence type="ECO:0000259" key="2">
    <source>
        <dbReference type="PROSITE" id="PS50800"/>
    </source>
</evidence>
<comment type="caution">
    <text evidence="3">The sequence shown here is derived from an EMBL/GenBank/DDBJ whole genome shotgun (WGS) entry which is preliminary data.</text>
</comment>
<feature type="compositionally biased region" description="Low complexity" evidence="1">
    <location>
        <begin position="582"/>
        <end position="591"/>
    </location>
</feature>
<dbReference type="PANTHER" id="PTHR47031:SF3">
    <property type="entry name" value="SAP DOMAIN-CONTAINING PROTEIN"/>
    <property type="match status" value="1"/>
</dbReference>
<dbReference type="PROSITE" id="PS50800">
    <property type="entry name" value="SAP"/>
    <property type="match status" value="1"/>
</dbReference>
<feature type="compositionally biased region" description="Basic and acidic residues" evidence="1">
    <location>
        <begin position="164"/>
        <end position="173"/>
    </location>
</feature>
<sequence length="652" mass="71278">MSSSDWASLKVVELKAELQGRGLSTKGVKADLVRRLAEADADAAAATSEDQEAAGSPNGDIARPADDAPQGEDVVAQHSSGDKSPATEGVDVNMTDDAPITIATQSEGVAEPVAGDAAAEQLTVPQLDASNTPLPPSVPAHDASLDLQKRKRRSSTPPPSTKRAKQEEERHAEEQEDVVDYETGDLSGSPEKKSLNGATEIHGREETGAVEAEGHRVAEPAAIHAPNALEASGEEADLARAAAEDASKAHSVTQSPERKPGLEVSGEDAFMRRVAIGRHSEAPSQTSQPSQHRDGDRPEVNQQPHRESAAPDVEQSPPSAHPPTSALYIRELMRPLRSETVEEYIVDLVTPQGSQPDPSLIEDFYLDQIRTHAFVKLASVSTAQRVRAAMHDQIWPNERNRKPLWVDFIPPDSMREWIDQEESGARGNAHRWEVVYEQDGDRVVAVHRAAGLDSKSFSKPPPTGPAAGSGPGPVYPGIEAAPRGPRGRGGPPVRPNNPNLLQTQANPPLSYQPLGEDIAQRRVENMRSFYSSIPSHDLGKDYHRYTFENSDSFVDRGTEVFIGIRPPHREKEHQERLRLERLGLAGAGSAADSQPRREDYRAPPRPPISDFDRYSSDRRFGGDRRPRNRGFRGDRGSQRFRGEDPYRYRPGY</sequence>
<evidence type="ECO:0000256" key="1">
    <source>
        <dbReference type="SAM" id="MobiDB-lite"/>
    </source>
</evidence>
<feature type="compositionally biased region" description="Polar residues" evidence="1">
    <location>
        <begin position="500"/>
        <end position="509"/>
    </location>
</feature>
<dbReference type="Gene3D" id="1.10.720.30">
    <property type="entry name" value="SAP domain"/>
    <property type="match status" value="1"/>
</dbReference>
<feature type="compositionally biased region" description="Basic and acidic residues" evidence="1">
    <location>
        <begin position="201"/>
        <end position="218"/>
    </location>
</feature>
<dbReference type="Pfam" id="PF02037">
    <property type="entry name" value="SAP"/>
    <property type="match status" value="1"/>
</dbReference>
<feature type="compositionally biased region" description="Basic and acidic residues" evidence="1">
    <location>
        <begin position="610"/>
        <end position="652"/>
    </location>
</feature>
<organism evidence="3 4">
    <name type="scientific">Diaporthe eres</name>
    <name type="common">Phomopsis oblonga</name>
    <dbReference type="NCBI Taxonomy" id="83184"/>
    <lineage>
        <taxon>Eukaryota</taxon>
        <taxon>Fungi</taxon>
        <taxon>Dikarya</taxon>
        <taxon>Ascomycota</taxon>
        <taxon>Pezizomycotina</taxon>
        <taxon>Sordariomycetes</taxon>
        <taxon>Sordariomycetidae</taxon>
        <taxon>Diaporthales</taxon>
        <taxon>Diaporthaceae</taxon>
        <taxon>Diaporthe</taxon>
        <taxon>Diaporthe eres species complex</taxon>
    </lineage>
</organism>
<dbReference type="InterPro" id="IPR003034">
    <property type="entry name" value="SAP_dom"/>
</dbReference>
<dbReference type="InterPro" id="IPR036361">
    <property type="entry name" value="SAP_dom_sf"/>
</dbReference>
<dbReference type="SUPFAM" id="SSF68906">
    <property type="entry name" value="SAP domain"/>
    <property type="match status" value="1"/>
</dbReference>
<evidence type="ECO:0000313" key="3">
    <source>
        <dbReference type="EMBL" id="KAK7742476.1"/>
    </source>
</evidence>
<accession>A0ABR1PPS3</accession>
<name>A0ABR1PPS3_DIAER</name>
<feature type="compositionally biased region" description="Basic and acidic residues" evidence="1">
    <location>
        <begin position="291"/>
        <end position="309"/>
    </location>
</feature>
<feature type="compositionally biased region" description="Acidic residues" evidence="1">
    <location>
        <begin position="174"/>
        <end position="183"/>
    </location>
</feature>
<dbReference type="InterPro" id="IPR035979">
    <property type="entry name" value="RBD_domain_sf"/>
</dbReference>
<protein>
    <recommendedName>
        <fullName evidence="2">SAP domain-containing protein</fullName>
    </recommendedName>
</protein>
<feature type="region of interest" description="Disordered" evidence="1">
    <location>
        <begin position="580"/>
        <end position="652"/>
    </location>
</feature>
<reference evidence="3 4" key="1">
    <citation type="submission" date="2024-02" db="EMBL/GenBank/DDBJ databases">
        <title>De novo assembly and annotation of 12 fungi associated with fruit tree decline syndrome in Ontario, Canada.</title>
        <authorList>
            <person name="Sulman M."/>
            <person name="Ellouze W."/>
            <person name="Ilyukhin E."/>
        </authorList>
    </citation>
    <scope>NUCLEOTIDE SEQUENCE [LARGE SCALE GENOMIC DNA]</scope>
    <source>
        <strain evidence="3 4">M169</strain>
    </source>
</reference>
<dbReference type="CDD" id="cd12432">
    <property type="entry name" value="RRM_ACINU"/>
    <property type="match status" value="1"/>
</dbReference>
<proteinExistence type="predicted"/>
<dbReference type="SMART" id="SM00513">
    <property type="entry name" value="SAP"/>
    <property type="match status" value="1"/>
</dbReference>
<dbReference type="InterPro" id="IPR034257">
    <property type="entry name" value="Acinus_RRM"/>
</dbReference>
<keyword evidence="4" id="KW-1185">Reference proteome</keyword>
<dbReference type="EMBL" id="JAKNSF020000001">
    <property type="protein sequence ID" value="KAK7742476.1"/>
    <property type="molecule type" value="Genomic_DNA"/>
</dbReference>